<organism evidence="1 2">
    <name type="scientific">Candidatus Hakubella thermalkaliphila</name>
    <dbReference type="NCBI Taxonomy" id="2754717"/>
    <lineage>
        <taxon>Bacteria</taxon>
        <taxon>Bacillati</taxon>
        <taxon>Actinomycetota</taxon>
        <taxon>Actinomycetota incertae sedis</taxon>
        <taxon>Candidatus Hakubellales</taxon>
        <taxon>Candidatus Hakubellaceae</taxon>
        <taxon>Candidatus Hakubella</taxon>
    </lineage>
</organism>
<evidence type="ECO:0000313" key="2">
    <source>
        <dbReference type="Proteomes" id="UP000585609"/>
    </source>
</evidence>
<accession>A0A6V8P014</accession>
<protein>
    <submittedName>
        <fullName evidence="1">Uncharacterized protein</fullName>
    </submittedName>
</protein>
<reference evidence="1 2" key="1">
    <citation type="journal article" date="2020" name="Front. Microbiol.">
        <title>Single-cell genomics of novel Actinobacteria with the Wood-Ljungdahl pathway discovered in a serpentinizing system.</title>
        <authorList>
            <person name="Merino N."/>
            <person name="Kawai M."/>
            <person name="Boyd E.S."/>
            <person name="Colman D.R."/>
            <person name="McGlynn S.E."/>
            <person name="Nealson K.H."/>
            <person name="Kurokawa K."/>
            <person name="Hongoh Y."/>
        </authorList>
    </citation>
    <scope>NUCLEOTIDE SEQUENCE [LARGE SCALE GENOMIC DNA]</scope>
    <source>
        <strain evidence="1 2">S09_30</strain>
    </source>
</reference>
<dbReference type="Proteomes" id="UP000585609">
    <property type="component" value="Unassembled WGS sequence"/>
</dbReference>
<gene>
    <name evidence="1" type="ORF">HKBW3S09_01592</name>
</gene>
<name>A0A6V8P014_9ACTN</name>
<dbReference type="EMBL" id="BLRW01000353">
    <property type="protein sequence ID" value="GFP24126.1"/>
    <property type="molecule type" value="Genomic_DNA"/>
</dbReference>
<dbReference type="AlphaFoldDB" id="A0A6V8P014"/>
<proteinExistence type="predicted"/>
<comment type="caution">
    <text evidence="1">The sequence shown here is derived from an EMBL/GenBank/DDBJ whole genome shotgun (WGS) entry which is preliminary data.</text>
</comment>
<sequence length="100" mass="11434">MNPSLTWEWDWIPSAKLLEVMSLIDEEGIMTLTEILPAVRQLPTLDKIRLLRILAEELDTAEDIFPFEPYRIYYLPTPYNVFGAGKALMNAMKMAGSNSN</sequence>
<evidence type="ECO:0000313" key="1">
    <source>
        <dbReference type="EMBL" id="GFP24126.1"/>
    </source>
</evidence>